<dbReference type="InterPro" id="IPR003804">
    <property type="entry name" value="Lactate_perm"/>
</dbReference>
<dbReference type="PANTHER" id="PTHR30003">
    <property type="entry name" value="L-LACTATE PERMEASE"/>
    <property type="match status" value="1"/>
</dbReference>
<dbReference type="PANTHER" id="PTHR30003:SF0">
    <property type="entry name" value="GLYCOLATE PERMEASE GLCA-RELATED"/>
    <property type="match status" value="1"/>
</dbReference>
<feature type="transmembrane region" description="Helical" evidence="8">
    <location>
        <begin position="38"/>
        <end position="59"/>
    </location>
</feature>
<evidence type="ECO:0000256" key="8">
    <source>
        <dbReference type="RuleBase" id="RU365092"/>
    </source>
</evidence>
<evidence type="ECO:0000256" key="4">
    <source>
        <dbReference type="ARBA" id="ARBA00022475"/>
    </source>
</evidence>
<dbReference type="AlphaFoldDB" id="A0A9E7AG18"/>
<feature type="signal peptide" evidence="9">
    <location>
        <begin position="1"/>
        <end position="20"/>
    </location>
</feature>
<keyword evidence="9" id="KW-0732">Signal</keyword>
<feature type="transmembrane region" description="Helical" evidence="8">
    <location>
        <begin position="449"/>
        <end position="471"/>
    </location>
</feature>
<sequence>MPFSVAALAAAHGATNATVAASLPLTFTPSTTAVAGNVYLSALVGASPLIAFFALLGGFKVKTHRCALLALALAAVLAMTVFKMPVSMTLLSASQGLAFAVMPMIFIVVGAVWLYNLTEFSNRSQDLRAVFSTIGKSDIRIQALIVAYAFCNLLEGLAGFGAPVAITCAMLATLGLPKIRAVLLCLLGNLVYLAYGAMATPVLTAGRMGGVDPAHISLLMGRLIAPLALVVPFLLLLMLDGRRGVRQLWPLALVTGVTSALGHLFMPLVSFELTGVATALFTLAATYIFLLFWTPTTPPEQHSKASVEGLSISRVVLALTPYLLVVTLIATTKLWKWGVDLDALLKSTDINIPWPGLYGHLHSADGSVNTAAIYQLPPLSNPGTPIIFTAIVVTGLYAWYGRKTRFALPILRSLVALWHTISGLRYTLLTIAAVMALAYVMNFSGQTTAIGAALASTGHAFTLFAPILGWLGTAVGGSTTSSGALFGSMEASAAHAVGTDAATLLASNTVAGGIGKLVSPQNLAVAATAVEEPGIEAVVLRKIAPYSLLMLLAVCLYTFAACSGWLDFYLPHF</sequence>
<feature type="transmembrane region" description="Helical" evidence="8">
    <location>
        <begin position="315"/>
        <end position="335"/>
    </location>
</feature>
<keyword evidence="5 8" id="KW-0812">Transmembrane</keyword>
<evidence type="ECO:0000256" key="3">
    <source>
        <dbReference type="ARBA" id="ARBA00022448"/>
    </source>
</evidence>
<keyword evidence="4 8" id="KW-1003">Cell membrane</keyword>
<dbReference type="GO" id="GO:0015129">
    <property type="term" value="F:lactate transmembrane transporter activity"/>
    <property type="evidence" value="ECO:0007669"/>
    <property type="project" value="UniProtKB-UniRule"/>
</dbReference>
<proteinExistence type="inferred from homology"/>
<gene>
    <name evidence="10" type="ORF">M3I41_01610</name>
</gene>
<evidence type="ECO:0000256" key="2">
    <source>
        <dbReference type="ARBA" id="ARBA00010100"/>
    </source>
</evidence>
<keyword evidence="6 8" id="KW-1133">Transmembrane helix</keyword>
<keyword evidence="7 8" id="KW-0472">Membrane</keyword>
<feature type="transmembrane region" description="Helical" evidence="8">
    <location>
        <begin position="548"/>
        <end position="566"/>
    </location>
</feature>
<feature type="transmembrane region" description="Helical" evidence="8">
    <location>
        <begin position="66"/>
        <end position="84"/>
    </location>
</feature>
<feature type="chain" id="PRO_5038476944" description="L-lactate permease" evidence="9">
    <location>
        <begin position="21"/>
        <end position="573"/>
    </location>
</feature>
<evidence type="ECO:0000256" key="5">
    <source>
        <dbReference type="ARBA" id="ARBA00022692"/>
    </source>
</evidence>
<dbReference type="Pfam" id="PF02652">
    <property type="entry name" value="Lactate_perm"/>
    <property type="match status" value="1"/>
</dbReference>
<comment type="subcellular location">
    <subcellularLocation>
        <location evidence="1 8">Cell membrane</location>
        <topology evidence="1 8">Multi-pass membrane protein</topology>
    </subcellularLocation>
</comment>
<evidence type="ECO:0000313" key="11">
    <source>
        <dbReference type="Proteomes" id="UP000830236"/>
    </source>
</evidence>
<evidence type="ECO:0000256" key="6">
    <source>
        <dbReference type="ARBA" id="ARBA00022989"/>
    </source>
</evidence>
<feature type="transmembrane region" description="Helical" evidence="8">
    <location>
        <begin position="96"/>
        <end position="117"/>
    </location>
</feature>
<dbReference type="KEGG" id="agh:M3I41_01610"/>
<evidence type="ECO:0000313" key="10">
    <source>
        <dbReference type="EMBL" id="UQF80000.1"/>
    </source>
</evidence>
<dbReference type="EMBL" id="CP097095">
    <property type="protein sequence ID" value="UQF80000.1"/>
    <property type="molecule type" value="Genomic_DNA"/>
</dbReference>
<accession>A0A9E7AG18</accession>
<evidence type="ECO:0000256" key="9">
    <source>
        <dbReference type="SAM" id="SignalP"/>
    </source>
</evidence>
<feature type="transmembrane region" description="Helical" evidence="8">
    <location>
        <begin position="181"/>
        <end position="199"/>
    </location>
</feature>
<feature type="transmembrane region" description="Helical" evidence="8">
    <location>
        <begin position="384"/>
        <end position="402"/>
    </location>
</feature>
<feature type="transmembrane region" description="Helical" evidence="8">
    <location>
        <begin position="275"/>
        <end position="294"/>
    </location>
</feature>
<comment type="function">
    <text evidence="8">Uptake of L-lactate across the membrane. Can also transport D-lactate and glycolate.</text>
</comment>
<feature type="transmembrane region" description="Helical" evidence="8">
    <location>
        <begin position="219"/>
        <end position="239"/>
    </location>
</feature>
<reference evidence="10" key="1">
    <citation type="submission" date="2022-05" db="EMBL/GenBank/DDBJ databases">
        <title>Using nanopore sequencing to obtain complete genomes from saliva samples.</title>
        <authorList>
            <person name="Baker J.L."/>
        </authorList>
    </citation>
    <scope>NUCLEOTIDE SEQUENCE</scope>
    <source>
        <strain evidence="10">JCVI-JB-Ag32</strain>
    </source>
</reference>
<evidence type="ECO:0000256" key="7">
    <source>
        <dbReference type="ARBA" id="ARBA00023136"/>
    </source>
</evidence>
<dbReference type="GO" id="GO:0005886">
    <property type="term" value="C:plasma membrane"/>
    <property type="evidence" value="ECO:0007669"/>
    <property type="project" value="UniProtKB-SubCell"/>
</dbReference>
<comment type="similarity">
    <text evidence="2 8">Belongs to the lactate permease family.</text>
</comment>
<organism evidence="10 11">
    <name type="scientific">Actinomyces graevenitzii</name>
    <dbReference type="NCBI Taxonomy" id="55565"/>
    <lineage>
        <taxon>Bacteria</taxon>
        <taxon>Bacillati</taxon>
        <taxon>Actinomycetota</taxon>
        <taxon>Actinomycetes</taxon>
        <taxon>Actinomycetales</taxon>
        <taxon>Actinomycetaceae</taxon>
        <taxon>Actinomyces</taxon>
    </lineage>
</organism>
<feature type="transmembrane region" description="Helical" evidence="8">
    <location>
        <begin position="251"/>
        <end position="269"/>
    </location>
</feature>
<evidence type="ECO:0000256" key="1">
    <source>
        <dbReference type="ARBA" id="ARBA00004651"/>
    </source>
</evidence>
<dbReference type="Proteomes" id="UP000830236">
    <property type="component" value="Chromosome"/>
</dbReference>
<feature type="transmembrane region" description="Helical" evidence="8">
    <location>
        <begin position="423"/>
        <end position="443"/>
    </location>
</feature>
<dbReference type="GO" id="GO:0015295">
    <property type="term" value="F:solute:proton symporter activity"/>
    <property type="evidence" value="ECO:0007669"/>
    <property type="project" value="TreeGrafter"/>
</dbReference>
<protein>
    <recommendedName>
        <fullName evidence="8">L-lactate permease</fullName>
    </recommendedName>
</protein>
<keyword evidence="3 8" id="KW-0813">Transport</keyword>
<name>A0A9E7AG18_9ACTO</name>